<dbReference type="InterPro" id="IPR001906">
    <property type="entry name" value="Terpene_synth_N"/>
</dbReference>
<dbReference type="Gene3D" id="1.50.10.130">
    <property type="entry name" value="Terpene synthase, N-terminal domain"/>
    <property type="match status" value="1"/>
</dbReference>
<sequence>MVQVVAAPQHQSTIQNKFLEASNLFPDIGVSTSQSQNQSTGPEIPDANIGGSSSRDQESQEDQGKQGKIISRTKKRLNNNNTDPIVTMSLIDDLQRLGIAYHFDEEIQALSSQCFNFQSGKDDLFGTSLCFRLLRQQCHNASIDMFLKFKDKNGRFKEELSKDLRGLQSLYEASYMGIEGEELLSQAMEFSKHHLQASMDWLQPSLAKQVGMSLAFPTPRMMEKFEARRYIENWKQDLRKNSEIIELATLDFNSVQSLYQREITELKRWWRELGLAHKLPFARDQPLECFLWTVGIFPEPNYSECRIEVAKAVAILLVLDDIYDSYGSLDELILFTEAVQRWDIAGIDHLPEYMKICYMALYNNINETSYKILKEHGWCIIPQLTKQWQKICEAFLVEARWFCNNHVPKLDDYLNNGITTTGTYMALVYAFYLIGKQVTKESADLVNACPKLFYNSGRILRLWDDLGTAKDEQERGDVASSIEICKKENGFLSEEDARDGVRGLIDQTWKDLNKELIGLSPLGQSLIKASLNLARTSQLIYQHGDDEKAPGIEDSIHSLLIEPIHYS</sequence>
<evidence type="ECO:0000313" key="7">
    <source>
        <dbReference type="RefSeq" id="XP_039131837.1"/>
    </source>
</evidence>
<feature type="domain" description="Terpene synthase metal-binding" evidence="5">
    <location>
        <begin position="271"/>
        <end position="511"/>
    </location>
</feature>
<dbReference type="InterPro" id="IPR034741">
    <property type="entry name" value="Terpene_cyclase-like_1_C"/>
</dbReference>
<evidence type="ECO:0000256" key="1">
    <source>
        <dbReference type="ARBA" id="ARBA00022723"/>
    </source>
</evidence>
<dbReference type="InterPro" id="IPR044814">
    <property type="entry name" value="Terpene_cyclase_plant_C1"/>
</dbReference>
<dbReference type="SFLD" id="SFLDG01019">
    <property type="entry name" value="Terpene_Cyclase_Like_1_C_Termi"/>
    <property type="match status" value="1"/>
</dbReference>
<dbReference type="InterPro" id="IPR050148">
    <property type="entry name" value="Terpene_synthase-like"/>
</dbReference>
<dbReference type="CDD" id="cd00684">
    <property type="entry name" value="Terpene_cyclase_plant_C1"/>
    <property type="match status" value="1"/>
</dbReference>
<feature type="compositionally biased region" description="Basic and acidic residues" evidence="3">
    <location>
        <begin position="55"/>
        <end position="65"/>
    </location>
</feature>
<dbReference type="FunFam" id="1.10.600.10:FF:000007">
    <property type="entry name" value="Isoprene synthase, chloroplastic"/>
    <property type="match status" value="1"/>
</dbReference>
<dbReference type="InterPro" id="IPR036965">
    <property type="entry name" value="Terpene_synth_N_sf"/>
</dbReference>
<dbReference type="GO" id="GO:0016102">
    <property type="term" value="P:diterpenoid biosynthetic process"/>
    <property type="evidence" value="ECO:0007669"/>
    <property type="project" value="InterPro"/>
</dbReference>
<dbReference type="InterPro" id="IPR005630">
    <property type="entry name" value="Terpene_synthase_metal-bd"/>
</dbReference>
<keyword evidence="6" id="KW-1185">Reference proteome</keyword>
<dbReference type="Gene3D" id="1.10.600.10">
    <property type="entry name" value="Farnesyl Diphosphate Synthase"/>
    <property type="match status" value="1"/>
</dbReference>
<evidence type="ECO:0000259" key="5">
    <source>
        <dbReference type="Pfam" id="PF03936"/>
    </source>
</evidence>
<dbReference type="AlphaFoldDB" id="A0AB40BWN7"/>
<dbReference type="InterPro" id="IPR008949">
    <property type="entry name" value="Isoprenoid_synthase_dom_sf"/>
</dbReference>
<dbReference type="Proteomes" id="UP001515500">
    <property type="component" value="Chromosome 9"/>
</dbReference>
<feature type="region of interest" description="Disordered" evidence="3">
    <location>
        <begin position="29"/>
        <end position="82"/>
    </location>
</feature>
<evidence type="ECO:0000313" key="6">
    <source>
        <dbReference type="Proteomes" id="UP001515500"/>
    </source>
</evidence>
<dbReference type="GeneID" id="120268559"/>
<name>A0AB40BWN7_DIOCR</name>
<reference evidence="7" key="1">
    <citation type="submission" date="2025-08" db="UniProtKB">
        <authorList>
            <consortium name="RefSeq"/>
        </authorList>
    </citation>
    <scope>IDENTIFICATION</scope>
</reference>
<dbReference type="GO" id="GO:0010333">
    <property type="term" value="F:terpene synthase activity"/>
    <property type="evidence" value="ECO:0007669"/>
    <property type="project" value="InterPro"/>
</dbReference>
<dbReference type="PANTHER" id="PTHR31225">
    <property type="entry name" value="OS04G0344100 PROTEIN-RELATED"/>
    <property type="match status" value="1"/>
</dbReference>
<dbReference type="PANTHER" id="PTHR31225:SF137">
    <property type="entry name" value="TERPENE SYNTHASE 11-RELATED"/>
    <property type="match status" value="1"/>
</dbReference>
<evidence type="ECO:0000259" key="4">
    <source>
        <dbReference type="Pfam" id="PF01397"/>
    </source>
</evidence>
<dbReference type="GO" id="GO:0000287">
    <property type="term" value="F:magnesium ion binding"/>
    <property type="evidence" value="ECO:0007669"/>
    <property type="project" value="InterPro"/>
</dbReference>
<gene>
    <name evidence="7" type="primary">LOC120268559</name>
</gene>
<evidence type="ECO:0000256" key="2">
    <source>
        <dbReference type="ARBA" id="ARBA00022842"/>
    </source>
</evidence>
<feature type="compositionally biased region" description="Polar residues" evidence="3">
    <location>
        <begin position="30"/>
        <end position="41"/>
    </location>
</feature>
<dbReference type="SUPFAM" id="SSF48576">
    <property type="entry name" value="Terpenoid synthases"/>
    <property type="match status" value="1"/>
</dbReference>
<organism evidence="6 7">
    <name type="scientific">Dioscorea cayennensis subsp. rotundata</name>
    <name type="common">White Guinea yam</name>
    <name type="synonym">Dioscorea rotundata</name>
    <dbReference type="NCBI Taxonomy" id="55577"/>
    <lineage>
        <taxon>Eukaryota</taxon>
        <taxon>Viridiplantae</taxon>
        <taxon>Streptophyta</taxon>
        <taxon>Embryophyta</taxon>
        <taxon>Tracheophyta</taxon>
        <taxon>Spermatophyta</taxon>
        <taxon>Magnoliopsida</taxon>
        <taxon>Liliopsida</taxon>
        <taxon>Dioscoreales</taxon>
        <taxon>Dioscoreaceae</taxon>
        <taxon>Dioscorea</taxon>
    </lineage>
</organism>
<evidence type="ECO:0000256" key="3">
    <source>
        <dbReference type="SAM" id="MobiDB-lite"/>
    </source>
</evidence>
<dbReference type="InterPro" id="IPR008930">
    <property type="entry name" value="Terpenoid_cyclase/PrenylTrfase"/>
</dbReference>
<keyword evidence="2" id="KW-0460">Magnesium</keyword>
<dbReference type="RefSeq" id="XP_039131837.1">
    <property type="nucleotide sequence ID" value="XM_039275903.1"/>
</dbReference>
<dbReference type="SUPFAM" id="SSF48239">
    <property type="entry name" value="Terpenoid cyclases/Protein prenyltransferases"/>
    <property type="match status" value="1"/>
</dbReference>
<feature type="domain" description="Terpene synthase N-terminal" evidence="4">
    <location>
        <begin position="71"/>
        <end position="213"/>
    </location>
</feature>
<keyword evidence="1" id="KW-0479">Metal-binding</keyword>
<dbReference type="Pfam" id="PF03936">
    <property type="entry name" value="Terpene_synth_C"/>
    <property type="match status" value="1"/>
</dbReference>
<protein>
    <submittedName>
        <fullName evidence="7">Probable terpene synthase 11</fullName>
    </submittedName>
</protein>
<dbReference type="Pfam" id="PF01397">
    <property type="entry name" value="Terpene_synth"/>
    <property type="match status" value="1"/>
</dbReference>
<accession>A0AB40BWN7</accession>
<proteinExistence type="predicted"/>
<dbReference type="SFLD" id="SFLDS00005">
    <property type="entry name" value="Isoprenoid_Synthase_Type_I"/>
    <property type="match status" value="1"/>
</dbReference>